<evidence type="ECO:0000256" key="5">
    <source>
        <dbReference type="ARBA" id="ARBA00012807"/>
    </source>
</evidence>
<keyword evidence="10 15" id="KW-0949">S-adenosyl-L-methionine</keyword>
<evidence type="ECO:0000256" key="2">
    <source>
        <dbReference type="ARBA" id="ARBA00004496"/>
    </source>
</evidence>
<dbReference type="PIRSF" id="PIRSF000386">
    <property type="entry name" value="tRNA_mtase"/>
    <property type="match status" value="1"/>
</dbReference>
<accession>A0A932ZT52</accession>
<gene>
    <name evidence="15 19" type="primary">trmD</name>
    <name evidence="19" type="ORF">HY618_05940</name>
</gene>
<evidence type="ECO:0000256" key="13">
    <source>
        <dbReference type="ARBA" id="ARBA00033392"/>
    </source>
</evidence>
<dbReference type="Proteomes" id="UP000752292">
    <property type="component" value="Unassembled WGS sequence"/>
</dbReference>
<keyword evidence="7 15" id="KW-0963">Cytoplasm</keyword>
<evidence type="ECO:0000313" key="20">
    <source>
        <dbReference type="Proteomes" id="UP000752292"/>
    </source>
</evidence>
<evidence type="ECO:0000256" key="6">
    <source>
        <dbReference type="ARBA" id="ARBA00014679"/>
    </source>
</evidence>
<dbReference type="GO" id="GO:0052906">
    <property type="term" value="F:tRNA (guanine(37)-N1)-methyltransferase activity"/>
    <property type="evidence" value="ECO:0007669"/>
    <property type="project" value="UniProtKB-UniRule"/>
</dbReference>
<dbReference type="AlphaFoldDB" id="A0A932ZT52"/>
<dbReference type="CDD" id="cd18080">
    <property type="entry name" value="TrmD-like"/>
    <property type="match status" value="1"/>
</dbReference>
<sequence length="241" mass="26522">MRFDVLTVLPGLFEGVFREGVLGRAVERGVIEARVWSLRDFAEGAYRQTDDTPYGGGAGMVMKPEPIVRAVEAISAGGGAAPWRVLLSPQGRAFGQAKARELAGRARLLLICGRYEGVDDRVRELAVDEELSIGDYVLSGGEVPAMAVADAVARLLPGVLGNEESALRESFSEGLLDHPHYTRPPEFRGLRVPEVLLTGNHEAIRRWRRGAALRRTREFRRDLFERAKLTGEDLQLLESSS</sequence>
<evidence type="ECO:0000256" key="16">
    <source>
        <dbReference type="PIRSR" id="PIRSR000386-1"/>
    </source>
</evidence>
<evidence type="ECO:0000256" key="10">
    <source>
        <dbReference type="ARBA" id="ARBA00022691"/>
    </source>
</evidence>
<dbReference type="InterPro" id="IPR029026">
    <property type="entry name" value="tRNA_m1G_MTases_N"/>
</dbReference>
<comment type="similarity">
    <text evidence="3 15 17">Belongs to the RNA methyltransferase TrmD family.</text>
</comment>
<comment type="catalytic activity">
    <reaction evidence="14 15 17">
        <text>guanosine(37) in tRNA + S-adenosyl-L-methionine = N(1)-methylguanosine(37) in tRNA + S-adenosyl-L-homocysteine + H(+)</text>
        <dbReference type="Rhea" id="RHEA:36899"/>
        <dbReference type="Rhea" id="RHEA-COMP:10145"/>
        <dbReference type="Rhea" id="RHEA-COMP:10147"/>
        <dbReference type="ChEBI" id="CHEBI:15378"/>
        <dbReference type="ChEBI" id="CHEBI:57856"/>
        <dbReference type="ChEBI" id="CHEBI:59789"/>
        <dbReference type="ChEBI" id="CHEBI:73542"/>
        <dbReference type="ChEBI" id="CHEBI:74269"/>
        <dbReference type="EC" id="2.1.1.228"/>
    </reaction>
</comment>
<comment type="caution">
    <text evidence="19">The sequence shown here is derived from an EMBL/GenBank/DDBJ whole genome shotgun (WGS) entry which is preliminary data.</text>
</comment>
<evidence type="ECO:0000256" key="7">
    <source>
        <dbReference type="ARBA" id="ARBA00022490"/>
    </source>
</evidence>
<feature type="binding site" evidence="15 16">
    <location>
        <position position="113"/>
    </location>
    <ligand>
        <name>S-adenosyl-L-methionine</name>
        <dbReference type="ChEBI" id="CHEBI:59789"/>
    </ligand>
</feature>
<dbReference type="InterPro" id="IPR016009">
    <property type="entry name" value="tRNA_MeTrfase_TRMD/TRM10"/>
</dbReference>
<keyword evidence="9 15" id="KW-0808">Transferase</keyword>
<evidence type="ECO:0000256" key="1">
    <source>
        <dbReference type="ARBA" id="ARBA00002634"/>
    </source>
</evidence>
<evidence type="ECO:0000313" key="19">
    <source>
        <dbReference type="EMBL" id="MBI4251984.1"/>
    </source>
</evidence>
<comment type="function">
    <text evidence="1 15 17">Specifically methylates guanosine-37 in various tRNAs.</text>
</comment>
<evidence type="ECO:0000256" key="4">
    <source>
        <dbReference type="ARBA" id="ARBA00011738"/>
    </source>
</evidence>
<proteinExistence type="inferred from homology"/>
<dbReference type="EMBL" id="JACQRX010000261">
    <property type="protein sequence ID" value="MBI4251984.1"/>
    <property type="molecule type" value="Genomic_DNA"/>
</dbReference>
<evidence type="ECO:0000256" key="17">
    <source>
        <dbReference type="RuleBase" id="RU003464"/>
    </source>
</evidence>
<dbReference type="GO" id="GO:0002939">
    <property type="term" value="P:tRNA N1-guanine methylation"/>
    <property type="evidence" value="ECO:0007669"/>
    <property type="project" value="TreeGrafter"/>
</dbReference>
<name>A0A932ZT52_UNCTE</name>
<dbReference type="InterPro" id="IPR002649">
    <property type="entry name" value="tRNA_m1G_MeTrfase_TrmD"/>
</dbReference>
<evidence type="ECO:0000256" key="8">
    <source>
        <dbReference type="ARBA" id="ARBA00022603"/>
    </source>
</evidence>
<dbReference type="Gene3D" id="3.40.1280.10">
    <property type="match status" value="1"/>
</dbReference>
<dbReference type="HAMAP" id="MF_00605">
    <property type="entry name" value="TrmD"/>
    <property type="match status" value="1"/>
</dbReference>
<reference evidence="19" key="1">
    <citation type="submission" date="2020-07" db="EMBL/GenBank/DDBJ databases">
        <title>Huge and variable diversity of episymbiotic CPR bacteria and DPANN archaea in groundwater ecosystems.</title>
        <authorList>
            <person name="He C.Y."/>
            <person name="Keren R."/>
            <person name="Whittaker M."/>
            <person name="Farag I.F."/>
            <person name="Doudna J."/>
            <person name="Cate J.H.D."/>
            <person name="Banfield J.F."/>
        </authorList>
    </citation>
    <scope>NUCLEOTIDE SEQUENCE</scope>
    <source>
        <strain evidence="19">NC_groundwater_1370_Ag_S-0.2um_69_93</strain>
    </source>
</reference>
<dbReference type="PANTHER" id="PTHR46417">
    <property type="entry name" value="TRNA (GUANINE-N(1)-)-METHYLTRANSFERASE"/>
    <property type="match status" value="1"/>
</dbReference>
<keyword evidence="11 15" id="KW-0819">tRNA processing</keyword>
<keyword evidence="8 15" id="KW-0489">Methyltransferase</keyword>
<evidence type="ECO:0000256" key="14">
    <source>
        <dbReference type="ARBA" id="ARBA00047783"/>
    </source>
</evidence>
<organism evidence="19 20">
    <name type="scientific">Tectimicrobiota bacterium</name>
    <dbReference type="NCBI Taxonomy" id="2528274"/>
    <lineage>
        <taxon>Bacteria</taxon>
        <taxon>Pseudomonadati</taxon>
        <taxon>Nitrospinota/Tectimicrobiota group</taxon>
        <taxon>Candidatus Tectimicrobiota</taxon>
    </lineage>
</organism>
<dbReference type="EC" id="2.1.1.228" evidence="5 15"/>
<evidence type="ECO:0000256" key="3">
    <source>
        <dbReference type="ARBA" id="ARBA00007630"/>
    </source>
</evidence>
<dbReference type="PANTHER" id="PTHR46417:SF1">
    <property type="entry name" value="TRNA (GUANINE-N(1)-)-METHYLTRANSFERASE"/>
    <property type="match status" value="1"/>
</dbReference>
<evidence type="ECO:0000256" key="11">
    <source>
        <dbReference type="ARBA" id="ARBA00022694"/>
    </source>
</evidence>
<dbReference type="GO" id="GO:0005829">
    <property type="term" value="C:cytosol"/>
    <property type="evidence" value="ECO:0007669"/>
    <property type="project" value="TreeGrafter"/>
</dbReference>
<comment type="subcellular location">
    <subcellularLocation>
        <location evidence="2 15 17">Cytoplasm</location>
    </subcellularLocation>
</comment>
<dbReference type="FunFam" id="3.40.1280.10:FF:000001">
    <property type="entry name" value="tRNA (guanine-N(1)-)-methyltransferase"/>
    <property type="match status" value="1"/>
</dbReference>
<dbReference type="InterPro" id="IPR029028">
    <property type="entry name" value="Alpha/beta_knot_MTases"/>
</dbReference>
<evidence type="ECO:0000259" key="18">
    <source>
        <dbReference type="Pfam" id="PF01746"/>
    </source>
</evidence>
<dbReference type="Gene3D" id="1.10.1270.20">
    <property type="entry name" value="tRNA(m1g37)methyltransferase, domain 2"/>
    <property type="match status" value="1"/>
</dbReference>
<feature type="binding site" evidence="15 16">
    <location>
        <begin position="133"/>
        <end position="138"/>
    </location>
    <ligand>
        <name>S-adenosyl-L-methionine</name>
        <dbReference type="ChEBI" id="CHEBI:59789"/>
    </ligand>
</feature>
<dbReference type="NCBIfam" id="TIGR00088">
    <property type="entry name" value="trmD"/>
    <property type="match status" value="1"/>
</dbReference>
<dbReference type="SUPFAM" id="SSF75217">
    <property type="entry name" value="alpha/beta knot"/>
    <property type="match status" value="1"/>
</dbReference>
<evidence type="ECO:0000256" key="12">
    <source>
        <dbReference type="ARBA" id="ARBA00029736"/>
    </source>
</evidence>
<dbReference type="Pfam" id="PF01746">
    <property type="entry name" value="tRNA_m1G_MT"/>
    <property type="match status" value="1"/>
</dbReference>
<comment type="subunit">
    <text evidence="4 15 17">Homodimer.</text>
</comment>
<feature type="domain" description="tRNA methyltransferase TRMD/TRM10-type" evidence="18">
    <location>
        <begin position="1"/>
        <end position="225"/>
    </location>
</feature>
<dbReference type="NCBIfam" id="NF000648">
    <property type="entry name" value="PRK00026.1"/>
    <property type="match status" value="1"/>
</dbReference>
<dbReference type="FunFam" id="1.10.1270.20:FF:000001">
    <property type="entry name" value="tRNA (guanine-N(1)-)-methyltransferase"/>
    <property type="match status" value="1"/>
</dbReference>
<dbReference type="InterPro" id="IPR023148">
    <property type="entry name" value="tRNA_m1G_MeTrfase_C_sf"/>
</dbReference>
<protein>
    <recommendedName>
        <fullName evidence="6 15">tRNA (guanine-N(1)-)-methyltransferase</fullName>
        <ecNumber evidence="5 15">2.1.1.228</ecNumber>
    </recommendedName>
    <alternativeName>
        <fullName evidence="12 15">M1G-methyltransferase</fullName>
    </alternativeName>
    <alternativeName>
        <fullName evidence="13 15">tRNA [GM37] methyltransferase</fullName>
    </alternativeName>
</protein>
<evidence type="ECO:0000256" key="9">
    <source>
        <dbReference type="ARBA" id="ARBA00022679"/>
    </source>
</evidence>
<evidence type="ECO:0000256" key="15">
    <source>
        <dbReference type="HAMAP-Rule" id="MF_00605"/>
    </source>
</evidence>